<name>A0A1I7TCD8_9PELO</name>
<protein>
    <submittedName>
        <fullName evidence="2">ApeC domain-containing protein</fullName>
    </submittedName>
</protein>
<evidence type="ECO:0000313" key="2">
    <source>
        <dbReference type="WBParaSite" id="Csp11.Scaffold58.g366.t1"/>
    </source>
</evidence>
<dbReference type="AlphaFoldDB" id="A0A1I7TCD8"/>
<sequence>MNLQWFAGFQYYDGWNGFQKNITLPPFSVGSIESTGQLDQFNYTVLITHDCVSNETENMMCLRKKMYYNGEDRHEYINNMTLTNSGDSGPCSDRWIGGKVGNQNEVNEETILDIYG</sequence>
<dbReference type="Proteomes" id="UP000095282">
    <property type="component" value="Unplaced"/>
</dbReference>
<keyword evidence="1" id="KW-1185">Reference proteome</keyword>
<proteinExistence type="predicted"/>
<accession>A0A1I7TCD8</accession>
<evidence type="ECO:0000313" key="1">
    <source>
        <dbReference type="Proteomes" id="UP000095282"/>
    </source>
</evidence>
<dbReference type="WBParaSite" id="Csp11.Scaffold58.g366.t1">
    <property type="protein sequence ID" value="Csp11.Scaffold58.g366.t1"/>
    <property type="gene ID" value="Csp11.Scaffold58.g366"/>
</dbReference>
<reference evidence="2" key="1">
    <citation type="submission" date="2016-11" db="UniProtKB">
        <authorList>
            <consortium name="WormBaseParasite"/>
        </authorList>
    </citation>
    <scope>IDENTIFICATION</scope>
</reference>
<organism evidence="1 2">
    <name type="scientific">Caenorhabditis tropicalis</name>
    <dbReference type="NCBI Taxonomy" id="1561998"/>
    <lineage>
        <taxon>Eukaryota</taxon>
        <taxon>Metazoa</taxon>
        <taxon>Ecdysozoa</taxon>
        <taxon>Nematoda</taxon>
        <taxon>Chromadorea</taxon>
        <taxon>Rhabditida</taxon>
        <taxon>Rhabditina</taxon>
        <taxon>Rhabditomorpha</taxon>
        <taxon>Rhabditoidea</taxon>
        <taxon>Rhabditidae</taxon>
        <taxon>Peloderinae</taxon>
        <taxon>Caenorhabditis</taxon>
    </lineage>
</organism>